<evidence type="ECO:0000256" key="1">
    <source>
        <dbReference type="ARBA" id="ARBA00022722"/>
    </source>
</evidence>
<dbReference type="Proteomes" id="UP000595437">
    <property type="component" value="Chromosome 20"/>
</dbReference>
<feature type="non-terminal residue" evidence="5">
    <location>
        <position position="1"/>
    </location>
</feature>
<protein>
    <submittedName>
        <fullName evidence="5">CG2972 CG2972PAlike</fullName>
    </submittedName>
</protein>
<dbReference type="PANTHER" id="PTHR12814">
    <property type="entry name" value="RNA-BINDING PROTEIN NOB1"/>
    <property type="match status" value="1"/>
</dbReference>
<dbReference type="GO" id="GO:0016787">
    <property type="term" value="F:hydrolase activity"/>
    <property type="evidence" value="ECO:0007669"/>
    <property type="project" value="UniProtKB-KW"/>
</dbReference>
<evidence type="ECO:0000313" key="5">
    <source>
        <dbReference type="EMBL" id="QQP32465.1"/>
    </source>
</evidence>
<dbReference type="InterPro" id="IPR039907">
    <property type="entry name" value="NOB1"/>
</dbReference>
<gene>
    <name evidence="5" type="ORF">FKW44_024788</name>
</gene>
<keyword evidence="2" id="KW-0479">Metal-binding</keyword>
<accession>A0A7T8GLK1</accession>
<organism evidence="5 6">
    <name type="scientific">Caligus rogercresseyi</name>
    <name type="common">Sea louse</name>
    <dbReference type="NCBI Taxonomy" id="217165"/>
    <lineage>
        <taxon>Eukaryota</taxon>
        <taxon>Metazoa</taxon>
        <taxon>Ecdysozoa</taxon>
        <taxon>Arthropoda</taxon>
        <taxon>Crustacea</taxon>
        <taxon>Multicrustacea</taxon>
        <taxon>Hexanauplia</taxon>
        <taxon>Copepoda</taxon>
        <taxon>Siphonostomatoida</taxon>
        <taxon>Caligidae</taxon>
        <taxon>Caligus</taxon>
    </lineage>
</organism>
<evidence type="ECO:0000259" key="4">
    <source>
        <dbReference type="Pfam" id="PF17146"/>
    </source>
</evidence>
<dbReference type="Gene3D" id="3.40.50.1010">
    <property type="entry name" value="5'-nuclease"/>
    <property type="match status" value="1"/>
</dbReference>
<keyword evidence="3" id="KW-0378">Hydrolase</keyword>
<dbReference type="GO" id="GO:0030490">
    <property type="term" value="P:maturation of SSU-rRNA"/>
    <property type="evidence" value="ECO:0007669"/>
    <property type="project" value="TreeGrafter"/>
</dbReference>
<feature type="domain" description="Ribonuclease PIN" evidence="4">
    <location>
        <begin position="2"/>
        <end position="26"/>
    </location>
</feature>
<keyword evidence="6" id="KW-1185">Reference proteome</keyword>
<dbReference type="GO" id="GO:0030688">
    <property type="term" value="C:preribosome, small subunit precursor"/>
    <property type="evidence" value="ECO:0007669"/>
    <property type="project" value="TreeGrafter"/>
</dbReference>
<evidence type="ECO:0000256" key="3">
    <source>
        <dbReference type="ARBA" id="ARBA00022801"/>
    </source>
</evidence>
<dbReference type="EMBL" id="CP045909">
    <property type="protein sequence ID" value="QQP32465.1"/>
    <property type="molecule type" value="Genomic_DNA"/>
</dbReference>
<evidence type="ECO:0000256" key="2">
    <source>
        <dbReference type="ARBA" id="ARBA00022723"/>
    </source>
</evidence>
<feature type="non-terminal residue" evidence="5">
    <location>
        <position position="78"/>
    </location>
</feature>
<dbReference type="GO" id="GO:0004521">
    <property type="term" value="F:RNA endonuclease activity"/>
    <property type="evidence" value="ECO:0007669"/>
    <property type="project" value="TreeGrafter"/>
</dbReference>
<evidence type="ECO:0000313" key="6">
    <source>
        <dbReference type="Proteomes" id="UP000595437"/>
    </source>
</evidence>
<proteinExistence type="predicted"/>
<dbReference type="GO" id="GO:0046872">
    <property type="term" value="F:metal ion binding"/>
    <property type="evidence" value="ECO:0007669"/>
    <property type="project" value="UniProtKB-KW"/>
</dbReference>
<sequence length="78" mass="8947">MEFSKKTGDFPALSATDIKVIALTLDYHIQHLGKYTLEEVPQLTKTVNFYRPGYLGFNNYKKGFYYGNGDGENDDEEE</sequence>
<dbReference type="AlphaFoldDB" id="A0A7T8GLK1"/>
<dbReference type="InterPro" id="IPR033411">
    <property type="entry name" value="Ribonuclease_PIN"/>
</dbReference>
<dbReference type="Pfam" id="PF17146">
    <property type="entry name" value="PIN_6"/>
    <property type="match status" value="1"/>
</dbReference>
<reference evidence="6" key="1">
    <citation type="submission" date="2021-01" db="EMBL/GenBank/DDBJ databases">
        <title>Caligus Genome Assembly.</title>
        <authorList>
            <person name="Gallardo-Escarate C."/>
        </authorList>
    </citation>
    <scope>NUCLEOTIDE SEQUENCE [LARGE SCALE GENOMIC DNA]</scope>
</reference>
<dbReference type="PANTHER" id="PTHR12814:SF2">
    <property type="entry name" value="RNA-BINDING PROTEIN NOB1"/>
    <property type="match status" value="1"/>
</dbReference>
<dbReference type="OrthoDB" id="446759at2759"/>
<keyword evidence="1" id="KW-0540">Nuclease</keyword>
<name>A0A7T8GLK1_CALRO</name>